<protein>
    <submittedName>
        <fullName evidence="1">Uncharacterized protein</fullName>
    </submittedName>
</protein>
<evidence type="ECO:0000313" key="2">
    <source>
        <dbReference type="Proteomes" id="UP001152888"/>
    </source>
</evidence>
<accession>A0A9P0MLX4</accession>
<name>A0A9P0MLX4_ACAOB</name>
<keyword evidence="2" id="KW-1185">Reference proteome</keyword>
<dbReference type="EMBL" id="CAKOFQ010008541">
    <property type="protein sequence ID" value="CAH2014694.1"/>
    <property type="molecule type" value="Genomic_DNA"/>
</dbReference>
<evidence type="ECO:0000313" key="1">
    <source>
        <dbReference type="EMBL" id="CAH2014694.1"/>
    </source>
</evidence>
<proteinExistence type="predicted"/>
<dbReference type="AlphaFoldDB" id="A0A9P0MLX4"/>
<comment type="caution">
    <text evidence="1">The sequence shown here is derived from an EMBL/GenBank/DDBJ whole genome shotgun (WGS) entry which is preliminary data.</text>
</comment>
<reference evidence="1" key="1">
    <citation type="submission" date="2022-03" db="EMBL/GenBank/DDBJ databases">
        <authorList>
            <person name="Sayadi A."/>
        </authorList>
    </citation>
    <scope>NUCLEOTIDE SEQUENCE</scope>
</reference>
<dbReference type="Proteomes" id="UP001152888">
    <property type="component" value="Unassembled WGS sequence"/>
</dbReference>
<dbReference type="OrthoDB" id="8123891at2759"/>
<gene>
    <name evidence="1" type="ORF">ACAOBT_LOCUS34296</name>
</gene>
<organism evidence="1 2">
    <name type="scientific">Acanthoscelides obtectus</name>
    <name type="common">Bean weevil</name>
    <name type="synonym">Bruchus obtectus</name>
    <dbReference type="NCBI Taxonomy" id="200917"/>
    <lineage>
        <taxon>Eukaryota</taxon>
        <taxon>Metazoa</taxon>
        <taxon>Ecdysozoa</taxon>
        <taxon>Arthropoda</taxon>
        <taxon>Hexapoda</taxon>
        <taxon>Insecta</taxon>
        <taxon>Pterygota</taxon>
        <taxon>Neoptera</taxon>
        <taxon>Endopterygota</taxon>
        <taxon>Coleoptera</taxon>
        <taxon>Polyphaga</taxon>
        <taxon>Cucujiformia</taxon>
        <taxon>Chrysomeloidea</taxon>
        <taxon>Chrysomelidae</taxon>
        <taxon>Bruchinae</taxon>
        <taxon>Bruchini</taxon>
        <taxon>Acanthoscelides</taxon>
    </lineage>
</organism>
<sequence>MFLTRHFPCPLTVTFTLLLEESQRQPEHQIKDELAQKGYTPLHVIRLKCNGGVRMPLVVVILPKTEKSQQVFNENELLGVLYQI</sequence>